<keyword evidence="4" id="KW-0411">Iron-sulfur</keyword>
<accession>A0ABS4JVM1</accession>
<evidence type="ECO:0000256" key="1">
    <source>
        <dbReference type="ARBA" id="ARBA00022485"/>
    </source>
</evidence>
<feature type="domain" description="4Fe-4S ferredoxin-type" evidence="6">
    <location>
        <begin position="46"/>
        <end position="77"/>
    </location>
</feature>
<feature type="region of interest" description="Disordered" evidence="5">
    <location>
        <begin position="191"/>
        <end position="219"/>
    </location>
</feature>
<evidence type="ECO:0000313" key="8">
    <source>
        <dbReference type="Proteomes" id="UP001519289"/>
    </source>
</evidence>
<keyword evidence="1" id="KW-0004">4Fe-4S</keyword>
<dbReference type="EMBL" id="JAGGLG010000031">
    <property type="protein sequence ID" value="MBP2019604.1"/>
    <property type="molecule type" value="Genomic_DNA"/>
</dbReference>
<dbReference type="RefSeq" id="WP_209467707.1">
    <property type="nucleotide sequence ID" value="NZ_JAGGLG010000031.1"/>
</dbReference>
<feature type="compositionally biased region" description="Basic and acidic residues" evidence="5">
    <location>
        <begin position="207"/>
        <end position="219"/>
    </location>
</feature>
<keyword evidence="8" id="KW-1185">Reference proteome</keyword>
<gene>
    <name evidence="7" type="ORF">J2Z79_003046</name>
</gene>
<dbReference type="InterPro" id="IPR017900">
    <property type="entry name" value="4Fe4S_Fe_S_CS"/>
</dbReference>
<comment type="caution">
    <text evidence="7">The sequence shown here is derived from an EMBL/GenBank/DDBJ whole genome shotgun (WGS) entry which is preliminary data.</text>
</comment>
<protein>
    <submittedName>
        <fullName evidence="7">Ferredoxin</fullName>
    </submittedName>
</protein>
<organism evidence="7 8">
    <name type="scientific">Symbiobacterium terraclitae</name>
    <dbReference type="NCBI Taxonomy" id="557451"/>
    <lineage>
        <taxon>Bacteria</taxon>
        <taxon>Bacillati</taxon>
        <taxon>Bacillota</taxon>
        <taxon>Clostridia</taxon>
        <taxon>Eubacteriales</taxon>
        <taxon>Symbiobacteriaceae</taxon>
        <taxon>Symbiobacterium</taxon>
    </lineage>
</organism>
<evidence type="ECO:0000313" key="7">
    <source>
        <dbReference type="EMBL" id="MBP2019604.1"/>
    </source>
</evidence>
<name>A0ABS4JVM1_9FIRM</name>
<dbReference type="Pfam" id="PF12838">
    <property type="entry name" value="Fer4_7"/>
    <property type="match status" value="1"/>
</dbReference>
<dbReference type="InterPro" id="IPR050572">
    <property type="entry name" value="Fe-S_Ferredoxin"/>
</dbReference>
<evidence type="ECO:0000256" key="2">
    <source>
        <dbReference type="ARBA" id="ARBA00022723"/>
    </source>
</evidence>
<keyword evidence="2" id="KW-0479">Metal-binding</keyword>
<dbReference type="PANTHER" id="PTHR43687:SF4">
    <property type="entry name" value="BLR5484 PROTEIN"/>
    <property type="match status" value="1"/>
</dbReference>
<keyword evidence="3" id="KW-0408">Iron</keyword>
<dbReference type="Gene3D" id="3.30.70.20">
    <property type="match status" value="2"/>
</dbReference>
<dbReference type="PROSITE" id="PS00198">
    <property type="entry name" value="4FE4S_FER_1"/>
    <property type="match status" value="2"/>
</dbReference>
<evidence type="ECO:0000259" key="6">
    <source>
        <dbReference type="PROSITE" id="PS51379"/>
    </source>
</evidence>
<reference evidence="7 8" key="1">
    <citation type="submission" date="2021-03" db="EMBL/GenBank/DDBJ databases">
        <title>Genomic Encyclopedia of Type Strains, Phase IV (KMG-IV): sequencing the most valuable type-strain genomes for metagenomic binning, comparative biology and taxonomic classification.</title>
        <authorList>
            <person name="Goeker M."/>
        </authorList>
    </citation>
    <scope>NUCLEOTIDE SEQUENCE [LARGE SCALE GENOMIC DNA]</scope>
    <source>
        <strain evidence="7 8">DSM 27138</strain>
    </source>
</reference>
<sequence>MVELDRLADALAEIRTVQIDRQRCLRCRSPRSICSACAVVCPEGAISPERLPEAAECSGCGLCAAACPADAIVLDNPSDQELLRRFARAARGRQTLTVACARATPPAGSDPVTVRCLGRLGPELLLAAAACGAGRIRLWVPDGGCGPCPSKAGAAMLQSAAAEARRVLAGLLHPCEIEVADASAVAEHTVSGPNFGLHRHPNSGPDQRPERPRVDLPPNSERRAFLRSALGLLRQALPAPAAAQAPEPFTPSASRRRELLLWALERLEGEAGAPPDGLAWGPAAVYLTGTCHRCDVCVRLCPNGAMRLDEGGLALFHRRCHACGLCTQVCPTGALSLGAPRPLSFLRSAAPDPLGAPQVLRCTACGREEQVVVASATAKAAGRRCLACTLRRPQPANPEVTGP</sequence>
<dbReference type="InterPro" id="IPR017896">
    <property type="entry name" value="4Fe4S_Fe-S-bd"/>
</dbReference>
<evidence type="ECO:0000256" key="3">
    <source>
        <dbReference type="ARBA" id="ARBA00023004"/>
    </source>
</evidence>
<feature type="domain" description="4Fe-4S ferredoxin-type" evidence="6">
    <location>
        <begin position="282"/>
        <end position="310"/>
    </location>
</feature>
<proteinExistence type="predicted"/>
<dbReference type="SUPFAM" id="SSF54862">
    <property type="entry name" value="4Fe-4S ferredoxins"/>
    <property type="match status" value="2"/>
</dbReference>
<dbReference type="Proteomes" id="UP001519289">
    <property type="component" value="Unassembled WGS sequence"/>
</dbReference>
<evidence type="ECO:0000256" key="4">
    <source>
        <dbReference type="ARBA" id="ARBA00023014"/>
    </source>
</evidence>
<dbReference type="PROSITE" id="PS51379">
    <property type="entry name" value="4FE4S_FER_2"/>
    <property type="match status" value="3"/>
</dbReference>
<dbReference type="PANTHER" id="PTHR43687">
    <property type="entry name" value="ADENYLYLSULFATE REDUCTASE, BETA SUBUNIT"/>
    <property type="match status" value="1"/>
</dbReference>
<evidence type="ECO:0000256" key="5">
    <source>
        <dbReference type="SAM" id="MobiDB-lite"/>
    </source>
</evidence>
<dbReference type="Pfam" id="PF00037">
    <property type="entry name" value="Fer4"/>
    <property type="match status" value="1"/>
</dbReference>
<feature type="domain" description="4Fe-4S ferredoxin-type" evidence="6">
    <location>
        <begin position="311"/>
        <end position="340"/>
    </location>
</feature>